<gene>
    <name evidence="11 13" type="primary">dnaX</name>
    <name evidence="13" type="ORF">BHF72_2234</name>
    <name evidence="14" type="ORF">C3729_08150</name>
</gene>
<comment type="function">
    <text evidence="11">DNA polymerase III is a complex, multichain enzyme responsible for most of the replicative synthesis in bacteria. This DNA polymerase also exhibits 3' to 5' exonuclease activity.</text>
</comment>
<dbReference type="InterPro" id="IPR022754">
    <property type="entry name" value="DNA_pol_III_gamma-3"/>
</dbReference>
<feature type="domain" description="AAA+ ATPase" evidence="12">
    <location>
        <begin position="38"/>
        <end position="168"/>
    </location>
</feature>
<dbReference type="GO" id="GO:0005524">
    <property type="term" value="F:ATP binding"/>
    <property type="evidence" value="ECO:0007669"/>
    <property type="project" value="UniProtKB-KW"/>
</dbReference>
<dbReference type="InterPro" id="IPR003593">
    <property type="entry name" value="AAA+_ATPase"/>
</dbReference>
<evidence type="ECO:0000313" key="13">
    <source>
        <dbReference type="EMBL" id="OEL11364.1"/>
    </source>
</evidence>
<keyword evidence="9 11" id="KW-0239">DNA-directed DNA polymerase</keyword>
<dbReference type="NCBIfam" id="TIGR01128">
    <property type="entry name" value="holA"/>
    <property type="match status" value="1"/>
</dbReference>
<dbReference type="Proteomes" id="UP000095601">
    <property type="component" value="Unassembled WGS sequence"/>
</dbReference>
<dbReference type="GO" id="GO:0046872">
    <property type="term" value="F:metal ion binding"/>
    <property type="evidence" value="ECO:0007669"/>
    <property type="project" value="UniProtKB-KW"/>
</dbReference>
<evidence type="ECO:0000256" key="8">
    <source>
        <dbReference type="ARBA" id="ARBA00022840"/>
    </source>
</evidence>
<accession>A0A1E5UEM1</accession>
<dbReference type="InterPro" id="IPR008921">
    <property type="entry name" value="DNA_pol3_clamp-load_cplx_C"/>
</dbReference>
<dbReference type="GO" id="GO:0003887">
    <property type="term" value="F:DNA-directed DNA polymerase activity"/>
    <property type="evidence" value="ECO:0007669"/>
    <property type="project" value="UniProtKB-KW"/>
</dbReference>
<evidence type="ECO:0000256" key="2">
    <source>
        <dbReference type="ARBA" id="ARBA00022679"/>
    </source>
</evidence>
<dbReference type="InterPro" id="IPR050238">
    <property type="entry name" value="DNA_Rep/Repair_Clamp_Loader"/>
</dbReference>
<reference evidence="13 15" key="1">
    <citation type="submission" date="2016-09" db="EMBL/GenBank/DDBJ databases">
        <authorList>
            <person name="Capua I."/>
            <person name="De Benedictis P."/>
            <person name="Joannis T."/>
            <person name="Lombin L.H."/>
            <person name="Cattoli G."/>
        </authorList>
    </citation>
    <scope>NUCLEOTIDE SEQUENCE [LARGE SCALE GENOMIC DNA]</scope>
    <source>
        <strain evidence="13 15">NRS-1</strain>
    </source>
</reference>
<comment type="caution">
    <text evidence="13">The sequence shown here is derived from an EMBL/GenBank/DDBJ whole genome shotgun (WGS) entry which is preliminary data.</text>
</comment>
<dbReference type="SMART" id="SM00382">
    <property type="entry name" value="AAA"/>
    <property type="match status" value="1"/>
</dbReference>
<keyword evidence="3 11" id="KW-0548">Nucleotidyltransferase</keyword>
<keyword evidence="7" id="KW-0862">Zinc</keyword>
<comment type="similarity">
    <text evidence="1 11">Belongs to the DnaX/STICHEL family.</text>
</comment>
<dbReference type="InterPro" id="IPR012763">
    <property type="entry name" value="DNA_pol_III_sug/sutau_N"/>
</dbReference>
<dbReference type="SUPFAM" id="SSF52540">
    <property type="entry name" value="P-loop containing nucleoside triphosphate hydrolases"/>
    <property type="match status" value="1"/>
</dbReference>
<evidence type="ECO:0000256" key="6">
    <source>
        <dbReference type="ARBA" id="ARBA00022741"/>
    </source>
</evidence>
<evidence type="ECO:0000256" key="11">
    <source>
        <dbReference type="RuleBase" id="RU364063"/>
    </source>
</evidence>
<dbReference type="EC" id="2.7.7.7" evidence="11"/>
<dbReference type="EMBL" id="MKGI01000043">
    <property type="protein sequence ID" value="OEL11364.1"/>
    <property type="molecule type" value="Genomic_DNA"/>
</dbReference>
<evidence type="ECO:0000256" key="3">
    <source>
        <dbReference type="ARBA" id="ARBA00022695"/>
    </source>
</evidence>
<dbReference type="OrthoDB" id="9810148at2"/>
<evidence type="ECO:0000256" key="4">
    <source>
        <dbReference type="ARBA" id="ARBA00022705"/>
    </source>
</evidence>
<evidence type="ECO:0000256" key="10">
    <source>
        <dbReference type="ARBA" id="ARBA00049244"/>
    </source>
</evidence>
<evidence type="ECO:0000313" key="15">
    <source>
        <dbReference type="Proteomes" id="UP000095601"/>
    </source>
</evidence>
<dbReference type="PRINTS" id="PR00300">
    <property type="entry name" value="CLPPROTEASEA"/>
</dbReference>
<dbReference type="SUPFAM" id="SSF48019">
    <property type="entry name" value="post-AAA+ oligomerization domain-like"/>
    <property type="match status" value="1"/>
</dbReference>
<organism evidence="13 15">
    <name type="scientific">Cloacibacterium normanense</name>
    <dbReference type="NCBI Taxonomy" id="237258"/>
    <lineage>
        <taxon>Bacteria</taxon>
        <taxon>Pseudomonadati</taxon>
        <taxon>Bacteroidota</taxon>
        <taxon>Flavobacteriia</taxon>
        <taxon>Flavobacteriales</taxon>
        <taxon>Weeksellaceae</taxon>
    </lineage>
</organism>
<dbReference type="PATRIC" id="fig|237258.4.peg.2395"/>
<comment type="catalytic activity">
    <reaction evidence="10 11">
        <text>DNA(n) + a 2'-deoxyribonucleoside 5'-triphosphate = DNA(n+1) + diphosphate</text>
        <dbReference type="Rhea" id="RHEA:22508"/>
        <dbReference type="Rhea" id="RHEA-COMP:17339"/>
        <dbReference type="Rhea" id="RHEA-COMP:17340"/>
        <dbReference type="ChEBI" id="CHEBI:33019"/>
        <dbReference type="ChEBI" id="CHEBI:61560"/>
        <dbReference type="ChEBI" id="CHEBI:173112"/>
        <dbReference type="EC" id="2.7.7.7"/>
    </reaction>
</comment>
<keyword evidence="6 11" id="KW-0547">Nucleotide-binding</keyword>
<evidence type="ECO:0000256" key="1">
    <source>
        <dbReference type="ARBA" id="ARBA00006360"/>
    </source>
</evidence>
<dbReference type="NCBIfam" id="TIGR02397">
    <property type="entry name" value="dnaX_nterm"/>
    <property type="match status" value="1"/>
</dbReference>
<keyword evidence="8 11" id="KW-0067">ATP-binding</keyword>
<dbReference type="GO" id="GO:0003677">
    <property type="term" value="F:DNA binding"/>
    <property type="evidence" value="ECO:0007669"/>
    <property type="project" value="InterPro"/>
</dbReference>
<dbReference type="InterPro" id="IPR045085">
    <property type="entry name" value="HLD_clamp_pol_III_gamma_tau"/>
</dbReference>
<dbReference type="EMBL" id="PTPZ01000004">
    <property type="protein sequence ID" value="PPZ91388.1"/>
    <property type="molecule type" value="Genomic_DNA"/>
</dbReference>
<dbReference type="NCBIfam" id="NF004046">
    <property type="entry name" value="PRK05563.1"/>
    <property type="match status" value="1"/>
</dbReference>
<keyword evidence="5" id="KW-0479">Metal-binding</keyword>
<dbReference type="Pfam" id="PF13177">
    <property type="entry name" value="DNA_pol3_delta2"/>
    <property type="match status" value="1"/>
</dbReference>
<dbReference type="Pfam" id="PF22608">
    <property type="entry name" value="DNAX_ATPase_lid"/>
    <property type="match status" value="1"/>
</dbReference>
<dbReference type="KEGG" id="cnr:EB819_04435"/>
<dbReference type="Gene3D" id="1.20.272.10">
    <property type="match status" value="1"/>
</dbReference>
<keyword evidence="4 11" id="KW-0235">DNA replication</keyword>
<keyword evidence="15" id="KW-1185">Reference proteome</keyword>
<dbReference type="GO" id="GO:0006261">
    <property type="term" value="P:DNA-templated DNA replication"/>
    <property type="evidence" value="ECO:0007669"/>
    <property type="project" value="TreeGrafter"/>
</dbReference>
<dbReference type="RefSeq" id="WP_069798392.1">
    <property type="nucleotide sequence ID" value="NZ_CP034157.1"/>
</dbReference>
<dbReference type="Pfam" id="PF12169">
    <property type="entry name" value="DNA_pol3_gamma3"/>
    <property type="match status" value="1"/>
</dbReference>
<keyword evidence="2 11" id="KW-0808">Transferase</keyword>
<evidence type="ECO:0000256" key="9">
    <source>
        <dbReference type="ARBA" id="ARBA00022932"/>
    </source>
</evidence>
<evidence type="ECO:0000256" key="5">
    <source>
        <dbReference type="ARBA" id="ARBA00022723"/>
    </source>
</evidence>
<name>A0A1E5UEM1_9FLAO</name>
<evidence type="ECO:0000313" key="16">
    <source>
        <dbReference type="Proteomes" id="UP000238565"/>
    </source>
</evidence>
<dbReference type="InterPro" id="IPR001270">
    <property type="entry name" value="ClpA/B"/>
</dbReference>
<comment type="subunit">
    <text evidence="11">DNA polymerase III contains a core (composed of alpha, epsilon and theta chains) that associates with a tau subunit. This core dimerizes to form the POLIII' complex. PolIII' associates with the gamma complex (composed of gamma, delta, delta', psi and chi chains) and with the beta chain to form the complete DNA polymerase III complex.</text>
</comment>
<dbReference type="InterPro" id="IPR005790">
    <property type="entry name" value="DNA_polIII_delta"/>
</dbReference>
<dbReference type="STRING" id="237258.SAMN04489756_101125"/>
<dbReference type="PANTHER" id="PTHR11669:SF0">
    <property type="entry name" value="PROTEIN STICHEL-LIKE 2"/>
    <property type="match status" value="1"/>
</dbReference>
<dbReference type="Gene3D" id="1.10.8.60">
    <property type="match status" value="1"/>
</dbReference>
<dbReference type="PANTHER" id="PTHR11669">
    <property type="entry name" value="REPLICATION FACTOR C / DNA POLYMERASE III GAMMA-TAU SUBUNIT"/>
    <property type="match status" value="1"/>
</dbReference>
<proteinExistence type="inferred from homology"/>
<evidence type="ECO:0000259" key="12">
    <source>
        <dbReference type="SMART" id="SM00382"/>
    </source>
</evidence>
<reference evidence="14 16" key="2">
    <citation type="submission" date="2018-02" db="EMBL/GenBank/DDBJ databases">
        <title>Draft genome sequence of bacterial isolates from marine environment.</title>
        <authorList>
            <person name="Singh S.K."/>
            <person name="Hill R."/>
            <person name="Major S."/>
            <person name="Cai H."/>
            <person name="Li Y."/>
        </authorList>
    </citation>
    <scope>NUCLEOTIDE SEQUENCE [LARGE SCALE GENOMIC DNA]</scope>
    <source>
        <strain evidence="14 16">IMET F</strain>
    </source>
</reference>
<evidence type="ECO:0000313" key="14">
    <source>
        <dbReference type="EMBL" id="PPZ91388.1"/>
    </source>
</evidence>
<dbReference type="AlphaFoldDB" id="A0A1E5UEM1"/>
<dbReference type="GO" id="GO:0009360">
    <property type="term" value="C:DNA polymerase III complex"/>
    <property type="evidence" value="ECO:0007669"/>
    <property type="project" value="InterPro"/>
</dbReference>
<sequence length="361" mass="40445">MENFIVSARKYRPQEFDTVVGQSHVTDTLEHAIENSQLAQALLFCGPRGVGKTTCARILARKINEKDGSTSEDGFAYNIFELDAASNNSVDDIRDLTDQVRFAPQVGKYKIYIIDEVHMLSTAAFNAFLKTLEEPPAHAIFILATTEKHKIIPTILSRCQIYDFKRITIEDIQEHLRKIAEKEGVNYEDDALFLIAQKADGALRDALSIFDRLTTFTQKNITLAKAAEVLNILDYDQYLKIVDLAKENNIPGILTAFNDIVKKGFDPHLFIGGLGSHFRDLMMAQNASTLALIEVGENTKQKFSEQSKNWSAQQLIDAIEICNHADINYKNSKNPRLTVEIALMQLASLTAAKSDDKKKSS</sequence>
<dbReference type="InterPro" id="IPR027417">
    <property type="entry name" value="P-loop_NTPase"/>
</dbReference>
<protein>
    <recommendedName>
        <fullName evidence="11">DNA polymerase III subunit gamma/tau</fullName>
        <ecNumber evidence="11">2.7.7.7</ecNumber>
    </recommendedName>
</protein>
<evidence type="ECO:0000256" key="7">
    <source>
        <dbReference type="ARBA" id="ARBA00022833"/>
    </source>
</evidence>
<dbReference type="CDD" id="cd18137">
    <property type="entry name" value="HLD_clamp_pol_III_gamma_tau"/>
    <property type="match status" value="1"/>
</dbReference>
<dbReference type="CDD" id="cd00009">
    <property type="entry name" value="AAA"/>
    <property type="match status" value="1"/>
</dbReference>
<dbReference type="Gene3D" id="3.40.50.300">
    <property type="entry name" value="P-loop containing nucleotide triphosphate hydrolases"/>
    <property type="match status" value="1"/>
</dbReference>
<dbReference type="Proteomes" id="UP000238565">
    <property type="component" value="Unassembled WGS sequence"/>
</dbReference>
<dbReference type="FunFam" id="1.10.8.60:FF:000013">
    <property type="entry name" value="DNA polymerase III subunit gamma/tau"/>
    <property type="match status" value="1"/>
</dbReference>